<proteinExistence type="predicted"/>
<dbReference type="InterPro" id="IPR010869">
    <property type="entry name" value="DUF1501"/>
</dbReference>
<evidence type="ECO:0008006" key="3">
    <source>
        <dbReference type="Google" id="ProtNLM"/>
    </source>
</evidence>
<dbReference type="Proteomes" id="UP000320421">
    <property type="component" value="Chromosome"/>
</dbReference>
<dbReference type="EMBL" id="CP036266">
    <property type="protein sequence ID" value="QDT19707.1"/>
    <property type="molecule type" value="Genomic_DNA"/>
</dbReference>
<name>A0A517PK23_9PLAN</name>
<evidence type="ECO:0000313" key="1">
    <source>
        <dbReference type="EMBL" id="QDT19707.1"/>
    </source>
</evidence>
<sequence length="462" mass="51657">MSDSPLISRRQLLQAGLGTSAGLWLPRVLPAELAAPHHRPRAKHVIMLYMSGGYSHVDTFDPKPELTKRHDQSIGNENKAAVSGQPKVERYLKAPLWKFRPNRECGTEVSDLFPEIRKQMHEVALIRSMNCDHRDHGEATLQLHTGSTTAAMPGMGAWLSYGLKSFNPNLPSHVVISEHRPYNGPQLWDANFLPAVNTGVRVMPGNDPIPYLKSPTSHSRQQLELSLLQKLNQRHLDRRDPDSELTGRMSTFKAASGLQRQAPEALDLSRESKSTLGLYGAAQGDQASYAAQCIMARRLIERGVRFVEIIDAVGACRDNWDAAHRDMASHEKYARRVDQPIAALITDLKQRGLFEETLLVFCTEFGRSPWAQDGKGTKSRTHHPNAFSCWLAGGNVRGGVIHGESDDIGNYVVKDLVHIHDFHATILHIMGLDHEQLTYRHAGRDFRLTDVHGHVVKQILHS</sequence>
<dbReference type="PANTHER" id="PTHR43737">
    <property type="entry name" value="BLL7424 PROTEIN"/>
    <property type="match status" value="1"/>
</dbReference>
<dbReference type="Gene3D" id="3.40.720.10">
    <property type="entry name" value="Alkaline Phosphatase, subunit A"/>
    <property type="match status" value="1"/>
</dbReference>
<protein>
    <recommendedName>
        <fullName evidence="3">DUF1501 domain-containing protein</fullName>
    </recommendedName>
</protein>
<dbReference type="SUPFAM" id="SSF53649">
    <property type="entry name" value="Alkaline phosphatase-like"/>
    <property type="match status" value="1"/>
</dbReference>
<dbReference type="AlphaFoldDB" id="A0A517PK23"/>
<dbReference type="InterPro" id="IPR006311">
    <property type="entry name" value="TAT_signal"/>
</dbReference>
<keyword evidence="2" id="KW-1185">Reference proteome</keyword>
<dbReference type="Pfam" id="PF07394">
    <property type="entry name" value="DUF1501"/>
    <property type="match status" value="1"/>
</dbReference>
<evidence type="ECO:0000313" key="2">
    <source>
        <dbReference type="Proteomes" id="UP000320421"/>
    </source>
</evidence>
<dbReference type="PROSITE" id="PS51318">
    <property type="entry name" value="TAT"/>
    <property type="match status" value="1"/>
</dbReference>
<organism evidence="1 2">
    <name type="scientific">Gimesia chilikensis</name>
    <dbReference type="NCBI Taxonomy" id="2605989"/>
    <lineage>
        <taxon>Bacteria</taxon>
        <taxon>Pseudomonadati</taxon>
        <taxon>Planctomycetota</taxon>
        <taxon>Planctomycetia</taxon>
        <taxon>Planctomycetales</taxon>
        <taxon>Planctomycetaceae</taxon>
        <taxon>Gimesia</taxon>
    </lineage>
</organism>
<dbReference type="RefSeq" id="WP_145181504.1">
    <property type="nucleotide sequence ID" value="NZ_CP036266.1"/>
</dbReference>
<accession>A0A517PK23</accession>
<dbReference type="OrthoDB" id="127333at2"/>
<dbReference type="PANTHER" id="PTHR43737:SF1">
    <property type="entry name" value="DUF1501 DOMAIN-CONTAINING PROTEIN"/>
    <property type="match status" value="1"/>
</dbReference>
<dbReference type="InterPro" id="IPR017850">
    <property type="entry name" value="Alkaline_phosphatase_core_sf"/>
</dbReference>
<reference evidence="1 2" key="1">
    <citation type="submission" date="2019-02" db="EMBL/GenBank/DDBJ databases">
        <title>Deep-cultivation of Planctomycetes and their phenomic and genomic characterization uncovers novel biology.</title>
        <authorList>
            <person name="Wiegand S."/>
            <person name="Jogler M."/>
            <person name="Boedeker C."/>
            <person name="Pinto D."/>
            <person name="Vollmers J."/>
            <person name="Rivas-Marin E."/>
            <person name="Kohn T."/>
            <person name="Peeters S.H."/>
            <person name="Heuer A."/>
            <person name="Rast P."/>
            <person name="Oberbeckmann S."/>
            <person name="Bunk B."/>
            <person name="Jeske O."/>
            <person name="Meyerdierks A."/>
            <person name="Storesund J.E."/>
            <person name="Kallscheuer N."/>
            <person name="Luecker S."/>
            <person name="Lage O.M."/>
            <person name="Pohl T."/>
            <person name="Merkel B.J."/>
            <person name="Hornburger P."/>
            <person name="Mueller R.-W."/>
            <person name="Bruemmer F."/>
            <person name="Labrenz M."/>
            <person name="Spormann A.M."/>
            <person name="Op den Camp H."/>
            <person name="Overmann J."/>
            <person name="Amann R."/>
            <person name="Jetten M.S.M."/>
            <person name="Mascher T."/>
            <person name="Medema M.H."/>
            <person name="Devos D.P."/>
            <person name="Kaster A.-K."/>
            <person name="Ovreas L."/>
            <person name="Rohde M."/>
            <person name="Galperin M.Y."/>
            <person name="Jogler C."/>
        </authorList>
    </citation>
    <scope>NUCLEOTIDE SEQUENCE [LARGE SCALE GENOMIC DNA]</scope>
    <source>
        <strain evidence="1 2">HG66A1</strain>
    </source>
</reference>
<gene>
    <name evidence="1" type="ORF">HG66A1_14750</name>
</gene>